<keyword evidence="1" id="KW-0547">Nucleotide-binding</keyword>
<feature type="binding site" evidence="1">
    <location>
        <position position="33"/>
    </location>
    <ligand>
        <name>ATP</name>
        <dbReference type="ChEBI" id="CHEBI:30616"/>
    </ligand>
</feature>
<dbReference type="InterPro" id="IPR017441">
    <property type="entry name" value="Protein_kinase_ATP_BS"/>
</dbReference>
<evidence type="ECO:0000313" key="4">
    <source>
        <dbReference type="EMBL" id="PNI97226.1"/>
    </source>
</evidence>
<name>A0A2J8QLQ4_PANTR</name>
<reference evidence="2" key="1">
    <citation type="submission" date="2017-12" db="EMBL/GenBank/DDBJ databases">
        <title>High-resolution comparative analysis of great ape genomes.</title>
        <authorList>
            <person name="Pollen A."/>
            <person name="Hastie A."/>
            <person name="Hormozdiari F."/>
            <person name="Dougherty M."/>
            <person name="Liu R."/>
            <person name="Chaisson M."/>
            <person name="Hoppe E."/>
            <person name="Hill C."/>
            <person name="Pang A."/>
            <person name="Hillier L."/>
            <person name="Baker C."/>
            <person name="Armstrong J."/>
            <person name="Shendure J."/>
            <person name="Paten B."/>
            <person name="Wilson R."/>
            <person name="Chao H."/>
            <person name="Schneider V."/>
            <person name="Ventura M."/>
            <person name="Kronenberg Z."/>
            <person name="Murali S."/>
            <person name="Gordon D."/>
            <person name="Cantsilieris S."/>
            <person name="Munson K."/>
            <person name="Nelson B."/>
            <person name="Raja A."/>
            <person name="Underwood J."/>
            <person name="Diekhans M."/>
            <person name="Fiddes I."/>
            <person name="Haussler D."/>
            <person name="Eichler E."/>
        </authorList>
    </citation>
    <scope>NUCLEOTIDE SEQUENCE [LARGE SCALE GENOMIC DNA]</scope>
    <source>
        <strain evidence="2">Yerkes chimp pedigree #C0471</strain>
        <tissue evidence="2">Blood</tissue>
    </source>
</reference>
<protein>
    <submittedName>
        <fullName evidence="2">MOK isoform 11</fullName>
    </submittedName>
    <submittedName>
        <fullName evidence="3">MOK isoform 16</fullName>
    </submittedName>
    <submittedName>
        <fullName evidence="4">MOK isoform 19</fullName>
    </submittedName>
</protein>
<dbReference type="PROSITE" id="PS00107">
    <property type="entry name" value="PROTEIN_KINASE_ATP"/>
    <property type="match status" value="1"/>
</dbReference>
<dbReference type="Gene3D" id="3.30.200.20">
    <property type="entry name" value="Phosphorylase Kinase, domain 1"/>
    <property type="match status" value="1"/>
</dbReference>
<dbReference type="EMBL" id="NBAG03000028">
    <property type="protein sequence ID" value="PNI97226.1"/>
    <property type="molecule type" value="Genomic_DNA"/>
</dbReference>
<keyword evidence="1" id="KW-0067">ATP-binding</keyword>
<proteinExistence type="predicted"/>
<organism evidence="2">
    <name type="scientific">Pan troglodytes</name>
    <name type="common">Chimpanzee</name>
    <dbReference type="NCBI Taxonomy" id="9598"/>
    <lineage>
        <taxon>Eukaryota</taxon>
        <taxon>Metazoa</taxon>
        <taxon>Chordata</taxon>
        <taxon>Craniata</taxon>
        <taxon>Vertebrata</taxon>
        <taxon>Euteleostomi</taxon>
        <taxon>Mammalia</taxon>
        <taxon>Eutheria</taxon>
        <taxon>Euarchontoglires</taxon>
        <taxon>Primates</taxon>
        <taxon>Haplorrhini</taxon>
        <taxon>Catarrhini</taxon>
        <taxon>Hominidae</taxon>
        <taxon>Pan</taxon>
    </lineage>
</organism>
<evidence type="ECO:0000313" key="3">
    <source>
        <dbReference type="EMBL" id="PNI97224.1"/>
    </source>
</evidence>
<sequence length="44" mass="5151">MKNYKAIGKIGEGTFSEVMKMQSLRDGNYYACKQMKQRFERLGN</sequence>
<gene>
    <name evidence="2" type="ORF">CK820_G0024811</name>
</gene>
<dbReference type="EMBL" id="NBAG03000028">
    <property type="protein sequence ID" value="PNI97222.1"/>
    <property type="molecule type" value="Genomic_DNA"/>
</dbReference>
<evidence type="ECO:0000313" key="2">
    <source>
        <dbReference type="EMBL" id="PNI97222.1"/>
    </source>
</evidence>
<accession>A0A2J8QLQ4</accession>
<dbReference type="SMR" id="A0A2J8QLQ4"/>
<dbReference type="InterPro" id="IPR011009">
    <property type="entry name" value="Kinase-like_dom_sf"/>
</dbReference>
<evidence type="ECO:0000256" key="1">
    <source>
        <dbReference type="PROSITE-ProRule" id="PRU10141"/>
    </source>
</evidence>
<dbReference type="SUPFAM" id="SSF56112">
    <property type="entry name" value="Protein kinase-like (PK-like)"/>
    <property type="match status" value="1"/>
</dbReference>
<dbReference type="EMBL" id="NBAG03000028">
    <property type="protein sequence ID" value="PNI97224.1"/>
    <property type="molecule type" value="Genomic_DNA"/>
</dbReference>
<dbReference type="AlphaFoldDB" id="A0A2J8QLQ4"/>
<dbReference type="GO" id="GO:0005524">
    <property type="term" value="F:ATP binding"/>
    <property type="evidence" value="ECO:0007669"/>
    <property type="project" value="UniProtKB-UniRule"/>
</dbReference>
<comment type="caution">
    <text evidence="2">The sequence shown here is derived from an EMBL/GenBank/DDBJ whole genome shotgun (WGS) entry which is preliminary data.</text>
</comment>